<dbReference type="OMA" id="GICAHEW"/>
<dbReference type="Proteomes" id="UP000015101">
    <property type="component" value="Unassembled WGS sequence"/>
</dbReference>
<reference evidence="2 4" key="2">
    <citation type="journal article" date="2013" name="Nature">
        <title>Insights into bilaterian evolution from three spiralian genomes.</title>
        <authorList>
            <person name="Simakov O."/>
            <person name="Marletaz F."/>
            <person name="Cho S.J."/>
            <person name="Edsinger-Gonzales E."/>
            <person name="Havlak P."/>
            <person name="Hellsten U."/>
            <person name="Kuo D.H."/>
            <person name="Larsson T."/>
            <person name="Lv J."/>
            <person name="Arendt D."/>
            <person name="Savage R."/>
            <person name="Osoegawa K."/>
            <person name="de Jong P."/>
            <person name="Grimwood J."/>
            <person name="Chapman J.A."/>
            <person name="Shapiro H."/>
            <person name="Aerts A."/>
            <person name="Otillar R.P."/>
            <person name="Terry A.Y."/>
            <person name="Boore J.L."/>
            <person name="Grigoriev I.V."/>
            <person name="Lindberg D.R."/>
            <person name="Seaver E.C."/>
            <person name="Weisblat D.A."/>
            <person name="Putnam N.H."/>
            <person name="Rokhsar D.S."/>
        </authorList>
    </citation>
    <scope>NUCLEOTIDE SEQUENCE</scope>
</reference>
<dbReference type="Pfam" id="PF00485">
    <property type="entry name" value="PRK"/>
    <property type="match status" value="1"/>
</dbReference>
<reference evidence="3" key="3">
    <citation type="submission" date="2015-06" db="UniProtKB">
        <authorList>
            <consortium name="EnsemblMetazoa"/>
        </authorList>
    </citation>
    <scope>IDENTIFICATION</scope>
</reference>
<dbReference type="InterPro" id="IPR027417">
    <property type="entry name" value="P-loop_NTPase"/>
</dbReference>
<dbReference type="EnsemblMetazoa" id="HelroT188119">
    <property type="protein sequence ID" value="HelroP188119"/>
    <property type="gene ID" value="HelroG188119"/>
</dbReference>
<dbReference type="KEGG" id="hro:HELRODRAFT_188119"/>
<dbReference type="InterPro" id="IPR006083">
    <property type="entry name" value="PRK/URK"/>
</dbReference>
<dbReference type="EMBL" id="AMQM01000329">
    <property type="status" value="NOT_ANNOTATED_CDS"/>
    <property type="molecule type" value="Genomic_DNA"/>
</dbReference>
<dbReference type="SUPFAM" id="SSF52540">
    <property type="entry name" value="P-loop containing nucleoside triphosphate hydrolases"/>
    <property type="match status" value="1"/>
</dbReference>
<dbReference type="OrthoDB" id="10257085at2759"/>
<dbReference type="STRING" id="6412.T1FPN7"/>
<dbReference type="GeneID" id="20210784"/>
<dbReference type="GO" id="GO:0005524">
    <property type="term" value="F:ATP binding"/>
    <property type="evidence" value="ECO:0007669"/>
    <property type="project" value="InterPro"/>
</dbReference>
<dbReference type="HOGENOM" id="CLU_021278_1_4_1"/>
<evidence type="ECO:0000313" key="3">
    <source>
        <dbReference type="EnsemblMetazoa" id="HelroP188119"/>
    </source>
</evidence>
<feature type="domain" description="Phosphoribulokinase/uridine kinase" evidence="1">
    <location>
        <begin position="28"/>
        <end position="161"/>
    </location>
</feature>
<sequence length="170" mass="19502">MSGLRTDFSECSSLCTCSQQLQPRKPFLIGVSGGTASGKSTVCQKIVQQLGDKEGDNENNQRVSIISLDSFYKDLSNEENELALLGKFDFDHPRVFDYELLKRTLLELMNGNTIEIFDYDHKLHKRNKEKSRKISSADVVLVEGILVFYQEDVRALFNIEIRRCYHTERS</sequence>
<accession>T1FPN7</accession>
<evidence type="ECO:0000313" key="4">
    <source>
        <dbReference type="Proteomes" id="UP000015101"/>
    </source>
</evidence>
<dbReference type="Gene3D" id="3.40.50.300">
    <property type="entry name" value="P-loop containing nucleotide triphosphate hydrolases"/>
    <property type="match status" value="1"/>
</dbReference>
<organism evidence="3 4">
    <name type="scientific">Helobdella robusta</name>
    <name type="common">Californian leech</name>
    <dbReference type="NCBI Taxonomy" id="6412"/>
    <lineage>
        <taxon>Eukaryota</taxon>
        <taxon>Metazoa</taxon>
        <taxon>Spiralia</taxon>
        <taxon>Lophotrochozoa</taxon>
        <taxon>Annelida</taxon>
        <taxon>Clitellata</taxon>
        <taxon>Hirudinea</taxon>
        <taxon>Rhynchobdellida</taxon>
        <taxon>Glossiphoniidae</taxon>
        <taxon>Helobdella</taxon>
    </lineage>
</organism>
<dbReference type="eggNOG" id="KOG4203">
    <property type="taxonomic scope" value="Eukaryota"/>
</dbReference>
<dbReference type="RefSeq" id="XP_009009843.1">
    <property type="nucleotide sequence ID" value="XM_009011595.1"/>
</dbReference>
<dbReference type="GO" id="GO:0005737">
    <property type="term" value="C:cytoplasm"/>
    <property type="evidence" value="ECO:0000318"/>
    <property type="project" value="GO_Central"/>
</dbReference>
<dbReference type="EMBL" id="KB095811">
    <property type="protein sequence ID" value="ESO13123.1"/>
    <property type="molecule type" value="Genomic_DNA"/>
</dbReference>
<proteinExistence type="predicted"/>
<name>T1FPN7_HELRO</name>
<evidence type="ECO:0000313" key="2">
    <source>
        <dbReference type="EMBL" id="ESO13123.1"/>
    </source>
</evidence>
<dbReference type="PANTHER" id="PTHR10285">
    <property type="entry name" value="URIDINE KINASE"/>
    <property type="match status" value="1"/>
</dbReference>
<dbReference type="PRINTS" id="PR00988">
    <property type="entry name" value="URIDINKINASE"/>
</dbReference>
<keyword evidence="4" id="KW-1185">Reference proteome</keyword>
<evidence type="ECO:0000259" key="1">
    <source>
        <dbReference type="Pfam" id="PF00485"/>
    </source>
</evidence>
<dbReference type="FunCoup" id="T1FPN7">
    <property type="interactions" value="647"/>
</dbReference>
<reference evidence="4" key="1">
    <citation type="submission" date="2012-12" db="EMBL/GenBank/DDBJ databases">
        <authorList>
            <person name="Hellsten U."/>
            <person name="Grimwood J."/>
            <person name="Chapman J.A."/>
            <person name="Shapiro H."/>
            <person name="Aerts A."/>
            <person name="Otillar R.P."/>
            <person name="Terry A.Y."/>
            <person name="Boore J.L."/>
            <person name="Simakov O."/>
            <person name="Marletaz F."/>
            <person name="Cho S.-J."/>
            <person name="Edsinger-Gonzales E."/>
            <person name="Havlak P."/>
            <person name="Kuo D.-H."/>
            <person name="Larsson T."/>
            <person name="Lv J."/>
            <person name="Arendt D."/>
            <person name="Savage R."/>
            <person name="Osoegawa K."/>
            <person name="de Jong P."/>
            <person name="Lindberg D.R."/>
            <person name="Seaver E.C."/>
            <person name="Weisblat D.A."/>
            <person name="Putnam N.H."/>
            <person name="Grigoriev I.V."/>
            <person name="Rokhsar D.S."/>
        </authorList>
    </citation>
    <scope>NUCLEOTIDE SEQUENCE</scope>
</reference>
<dbReference type="AlphaFoldDB" id="T1FPN7"/>
<dbReference type="CTD" id="20210784"/>
<gene>
    <name evidence="3" type="primary">20210784</name>
    <name evidence="2" type="ORF">HELRODRAFT_188119</name>
</gene>
<protein>
    <recommendedName>
        <fullName evidence="1">Phosphoribulokinase/uridine kinase domain-containing protein</fullName>
    </recommendedName>
</protein>
<dbReference type="GO" id="GO:0004849">
    <property type="term" value="F:uridine kinase activity"/>
    <property type="evidence" value="ECO:0000318"/>
    <property type="project" value="GO_Central"/>
</dbReference>
<dbReference type="InParanoid" id="T1FPN7"/>
<dbReference type="EMBL" id="AMQM01000328">
    <property type="status" value="NOT_ANNOTATED_CDS"/>
    <property type="molecule type" value="Genomic_DNA"/>
</dbReference>